<dbReference type="eggNOG" id="ENOG502THCN">
    <property type="taxonomic scope" value="Eukaryota"/>
</dbReference>
<dbReference type="GeneID" id="172923"/>
<dbReference type="FunCoup" id="Q9U2Z4">
    <property type="interactions" value="844"/>
</dbReference>
<evidence type="ECO:0000313" key="3">
    <source>
        <dbReference type="Proteomes" id="UP000001940"/>
    </source>
</evidence>
<dbReference type="ExpressionAtlas" id="Q9U2Z4">
    <property type="expression patterns" value="baseline and differential"/>
</dbReference>
<evidence type="ECO:0000313" key="2">
    <source>
        <dbReference type="EMBL" id="CAB63342.2"/>
    </source>
</evidence>
<dbReference type="OMA" id="VWIRISE"/>
<dbReference type="InParanoid" id="Q9U2Z4"/>
<protein>
    <submittedName>
        <fullName evidence="2">TPR_REGION domain-containing protein</fullName>
    </submittedName>
</protein>
<dbReference type="Bgee" id="WBGene00013719">
    <property type="expression patterns" value="Expressed in embryo and 4 other cell types or tissues"/>
</dbReference>
<organism evidence="2 3">
    <name type="scientific">Caenorhabditis elegans</name>
    <dbReference type="NCBI Taxonomy" id="6239"/>
    <lineage>
        <taxon>Eukaryota</taxon>
        <taxon>Metazoa</taxon>
        <taxon>Ecdysozoa</taxon>
        <taxon>Nematoda</taxon>
        <taxon>Chromadorea</taxon>
        <taxon>Rhabditida</taxon>
        <taxon>Rhabditina</taxon>
        <taxon>Rhabditomorpha</taxon>
        <taxon>Rhabditoidea</taxon>
        <taxon>Rhabditidae</taxon>
        <taxon>Peloderinae</taxon>
        <taxon>Caenorhabditis</taxon>
    </lineage>
</organism>
<dbReference type="AGR" id="WB:WBGene00013719"/>
<dbReference type="PaxDb" id="6239-Y106G6H.6a.1"/>
<feature type="region of interest" description="Disordered" evidence="1">
    <location>
        <begin position="1"/>
        <end position="20"/>
    </location>
</feature>
<dbReference type="Gene3D" id="1.25.40.10">
    <property type="entry name" value="Tetratricopeptide repeat domain"/>
    <property type="match status" value="1"/>
</dbReference>
<dbReference type="RefSeq" id="NP_492731.2">
    <property type="nucleotide sequence ID" value="NM_060330.6"/>
</dbReference>
<dbReference type="CTD" id="172923"/>
<evidence type="ECO:0000256" key="1">
    <source>
        <dbReference type="SAM" id="MobiDB-lite"/>
    </source>
</evidence>
<dbReference type="WormBase" id="Y106G6H.6a">
    <property type="protein sequence ID" value="CE34225"/>
    <property type="gene ID" value="WBGene00013719"/>
</dbReference>
<dbReference type="SMR" id="Q9U2Z4"/>
<keyword evidence="3" id="KW-1185">Reference proteome</keyword>
<evidence type="ECO:0000313" key="4">
    <source>
        <dbReference type="WormBase" id="Y106G6H.6a"/>
    </source>
</evidence>
<dbReference type="SUPFAM" id="SSF48452">
    <property type="entry name" value="TPR-like"/>
    <property type="match status" value="1"/>
</dbReference>
<accession>Q9U2Z4</accession>
<sequence>MTEPKEERRERRMSSPIMPENMSDFDLIVGEIEAENGAEGSFQRAAECFKLIEDRVSEDPDLSEIMENIRMNQGCEVSGMSTGLSSTATTVSSKMASQWISHMKRSFKRRAICLSEEQQSAMRKMVTEELYTQHGPADLAVRDILLLYSRGLEAHHDGRYREMFERLRPCIPYFNTNVLVWIRISEALIYEYYEETWEFNDIYDRLFEKQPHHYMPSVRRRCNEMRPRHPDMTLRFAETATLMCFALAKQSSREPVHYAAAALHGFMLLKLRKYSEAIEAVNFAVERYDRAGEWQDDLAILLTYKAEGMIGIGRYNRAIEYALRVMNAAKCARARQRATMLVVMAYMRKRNYLKAHEYVIKLLKEGKLDEVMLENVALLGLNLAHLMGNMKLFKRFESMLQRIVY</sequence>
<gene>
    <name evidence="2" type="ORF">CELE_Y106G6H.6</name>
    <name evidence="2 4" type="ORF">Y106G6H.6</name>
</gene>
<dbReference type="STRING" id="6239.Y106G6H.6a.1"/>
<dbReference type="IntAct" id="Q9U2Z4">
    <property type="interactions" value="1"/>
</dbReference>
<dbReference type="InterPro" id="IPR011990">
    <property type="entry name" value="TPR-like_helical_dom_sf"/>
</dbReference>
<dbReference type="UCSC" id="Y106G6H.6.1">
    <property type="organism name" value="c. elegans"/>
</dbReference>
<name>Q9U2Z4_CAEEL</name>
<dbReference type="AlphaFoldDB" id="Q9U2Z4"/>
<dbReference type="OrthoDB" id="5788125at2759"/>
<proteinExistence type="predicted"/>
<dbReference type="Proteomes" id="UP000001940">
    <property type="component" value="Chromosome I"/>
</dbReference>
<dbReference type="EMBL" id="BX284601">
    <property type="protein sequence ID" value="CAB63342.2"/>
    <property type="molecule type" value="Genomic_DNA"/>
</dbReference>
<feature type="compositionally biased region" description="Basic and acidic residues" evidence="1">
    <location>
        <begin position="1"/>
        <end position="13"/>
    </location>
</feature>
<reference evidence="2 3" key="1">
    <citation type="journal article" date="1998" name="Science">
        <title>Genome sequence of the nematode C. elegans: a platform for investigating biology.</title>
        <authorList>
            <consortium name="The C. elegans sequencing consortium"/>
            <person name="Sulson J.E."/>
            <person name="Waterston R."/>
        </authorList>
    </citation>
    <scope>NUCLEOTIDE SEQUENCE [LARGE SCALE GENOMIC DNA]</scope>
    <source>
        <strain evidence="2 3">Bristol N2</strain>
    </source>
</reference>